<evidence type="ECO:0000259" key="3">
    <source>
        <dbReference type="PROSITE" id="PS50043"/>
    </source>
</evidence>
<feature type="domain" description="HTH luxR-type" evidence="3">
    <location>
        <begin position="921"/>
        <end position="986"/>
    </location>
</feature>
<gene>
    <name evidence="4" type="ORF">WDU99_06535</name>
</gene>
<dbReference type="SUPFAM" id="SSF52540">
    <property type="entry name" value="P-loop containing nucleoside triphosphate hydrolases"/>
    <property type="match status" value="1"/>
</dbReference>
<reference evidence="4 5" key="1">
    <citation type="submission" date="2024-02" db="EMBL/GenBank/DDBJ databases">
        <authorList>
            <person name="Saticioglu I.B."/>
        </authorList>
    </citation>
    <scope>NUCLEOTIDE SEQUENCE [LARGE SCALE GENOMIC DNA]</scope>
    <source>
        <strain evidence="4 5">Mu-80</strain>
    </source>
</reference>
<dbReference type="PROSITE" id="PS50043">
    <property type="entry name" value="HTH_LUXR_2"/>
    <property type="match status" value="1"/>
</dbReference>
<accession>A0ABU8LCA4</accession>
<dbReference type="InterPro" id="IPR027417">
    <property type="entry name" value="P-loop_NTPase"/>
</dbReference>
<dbReference type="Pfam" id="PF13191">
    <property type="entry name" value="AAA_16"/>
    <property type="match status" value="1"/>
</dbReference>
<dbReference type="PANTHER" id="PTHR16305:SF35">
    <property type="entry name" value="TRANSCRIPTIONAL ACTIVATOR DOMAIN"/>
    <property type="match status" value="1"/>
</dbReference>
<dbReference type="Gene3D" id="3.40.50.300">
    <property type="entry name" value="P-loop containing nucleotide triphosphate hydrolases"/>
    <property type="match status" value="1"/>
</dbReference>
<dbReference type="InterPro" id="IPR041664">
    <property type="entry name" value="AAA_16"/>
</dbReference>
<evidence type="ECO:0000313" key="5">
    <source>
        <dbReference type="Proteomes" id="UP001371224"/>
    </source>
</evidence>
<sequence length="997" mass="106463">MTLGLDPAAVPPWAMALSTPAPLIVRDEAAATLRRAFDAGREGHPEVVVVRGEAGIGKTRLLQEFRREAAALEPTAVIAVGQCVDMGEIGSPFTPIRRMLRDLHAQLGDALPAAVSSTVRGALAGILPEIATETALPSATTTGNDAISDALGTLLEALSADQHLVLIIEDLHWADTATLALLKTLTFTLRGAHLTIVMTYRTDDVGRGHPLRGVLADLERNRSVTFIEIERLSPADAARLTRMLDPHLDQRVVDSIVERSDGLPFFIEELIALTDSRLPTTLRDLLLARVETLSSDARAAVDLLAAGGVHVDSDLLEETAEGHVDRGRLHEGLREGLVENILVSDDDGYAFRHALLQEAVHDDLLPSIRADLHARYGAALDRRVADGHRERAAEAAEHWEQARDAVRAFDAMVIARRYAGETSAEPVMSQIGERMLAIWPQVPDAEARAGMSRLEFFADTADHGLGDPARALRVARAGLSEAGPEQRVERARLLNVTSYALSNLGDPAAARRVSIEALSLLDDEDPGTRSLVVECLVSRIRTATFDPRPEEVPELERLIALATAHSDAIDDPLLRARVLDTAATLDTVAGRLTEALMRVRRFPVSSMGARQYQVNFITELDALVRLGRFREAAELAARRTSEVADPAALVYGIDLNAAEALFAAGDAEAGRSAAERGLSVIASTQVMSSFGWRLLGLADAWGDHPERAHARRDDHGTGIDQLIAEDSEERAGWGTFVLETALNEAETMSDAAARTALISTALGGALDIVRAGLEPGIARPHLVSAARALADATLTRSDADDLARLGGMIDDVLARHADDEATPAIVALVAAEAARAEAEAPAATVGAWRMASDLAADGFVPVRQLWYARYRLMQALLYAGDRDAATAMLDEIADGAPAHGIAVVARWARDLAARAGLSDAVAGGPPQLTARERQVLELVAEGLSNPEIGRRLFISPKTASVHVSAILAKIGAANRVEAAAFFHLQATGKAIDVGGRA</sequence>
<dbReference type="Pfam" id="PF00196">
    <property type="entry name" value="GerE"/>
    <property type="match status" value="1"/>
</dbReference>
<evidence type="ECO:0000256" key="2">
    <source>
        <dbReference type="ARBA" id="ARBA00022840"/>
    </source>
</evidence>
<organism evidence="4 5">
    <name type="scientific">Microbacterium bandirmense</name>
    <dbReference type="NCBI Taxonomy" id="3122050"/>
    <lineage>
        <taxon>Bacteria</taxon>
        <taxon>Bacillati</taxon>
        <taxon>Actinomycetota</taxon>
        <taxon>Actinomycetes</taxon>
        <taxon>Micrococcales</taxon>
        <taxon>Microbacteriaceae</taxon>
        <taxon>Microbacterium</taxon>
    </lineage>
</organism>
<dbReference type="SMART" id="SM00421">
    <property type="entry name" value="HTH_LUXR"/>
    <property type="match status" value="1"/>
</dbReference>
<dbReference type="PRINTS" id="PR00038">
    <property type="entry name" value="HTHLUXR"/>
</dbReference>
<dbReference type="CDD" id="cd06170">
    <property type="entry name" value="LuxR_C_like"/>
    <property type="match status" value="1"/>
</dbReference>
<keyword evidence="2" id="KW-0067">ATP-binding</keyword>
<keyword evidence="1" id="KW-0547">Nucleotide-binding</keyword>
<dbReference type="Gene3D" id="1.10.10.10">
    <property type="entry name" value="Winged helix-like DNA-binding domain superfamily/Winged helix DNA-binding domain"/>
    <property type="match status" value="1"/>
</dbReference>
<evidence type="ECO:0000256" key="1">
    <source>
        <dbReference type="ARBA" id="ARBA00022741"/>
    </source>
</evidence>
<protein>
    <submittedName>
        <fullName evidence="4">AAA family ATPase</fullName>
    </submittedName>
</protein>
<dbReference type="EMBL" id="JBBDGM010000004">
    <property type="protein sequence ID" value="MEJ1087972.1"/>
    <property type="molecule type" value="Genomic_DNA"/>
</dbReference>
<dbReference type="SUPFAM" id="SSF46894">
    <property type="entry name" value="C-terminal effector domain of the bipartite response regulators"/>
    <property type="match status" value="1"/>
</dbReference>
<evidence type="ECO:0000313" key="4">
    <source>
        <dbReference type="EMBL" id="MEJ1087972.1"/>
    </source>
</evidence>
<proteinExistence type="predicted"/>
<dbReference type="RefSeq" id="WP_337331638.1">
    <property type="nucleotide sequence ID" value="NZ_JBBDGM010000004.1"/>
</dbReference>
<dbReference type="InterPro" id="IPR036388">
    <property type="entry name" value="WH-like_DNA-bd_sf"/>
</dbReference>
<name>A0ABU8LCA4_9MICO</name>
<dbReference type="Proteomes" id="UP001371224">
    <property type="component" value="Unassembled WGS sequence"/>
</dbReference>
<keyword evidence="5" id="KW-1185">Reference proteome</keyword>
<dbReference type="PANTHER" id="PTHR16305">
    <property type="entry name" value="TESTICULAR SOLUBLE ADENYLYL CYCLASE"/>
    <property type="match status" value="1"/>
</dbReference>
<comment type="caution">
    <text evidence="4">The sequence shown here is derived from an EMBL/GenBank/DDBJ whole genome shotgun (WGS) entry which is preliminary data.</text>
</comment>
<dbReference type="InterPro" id="IPR000792">
    <property type="entry name" value="Tscrpt_reg_LuxR_C"/>
</dbReference>
<dbReference type="InterPro" id="IPR016032">
    <property type="entry name" value="Sig_transdc_resp-reg_C-effctor"/>
</dbReference>